<sequence length="164" mass="17256">MQFLTLAAALFSAAAVAAPTSDSQPLERRGCQVAYPSSIGFPINFDIKQDAGGANARENFVKWTGIPKGSYGCQMEVNFPAGYPVTNEGSSKVNIFSMKDGKEAGLFGTVTFASSPVAATKYVINSAQCDTLMSYKMKIASADQAGRAAFADTKSAGLSMTYNC</sequence>
<evidence type="ECO:0000313" key="2">
    <source>
        <dbReference type="EMBL" id="KAF2740964.1"/>
    </source>
</evidence>
<feature type="chain" id="PRO_5040447572" description="Ubiquitin 3 binding protein But2 C-terminal domain-containing protein" evidence="1">
    <location>
        <begin position="18"/>
        <end position="164"/>
    </location>
</feature>
<dbReference type="Proteomes" id="UP000799444">
    <property type="component" value="Unassembled WGS sequence"/>
</dbReference>
<evidence type="ECO:0000313" key="3">
    <source>
        <dbReference type="Proteomes" id="UP000799444"/>
    </source>
</evidence>
<dbReference type="AlphaFoldDB" id="A0A9P4R8I2"/>
<feature type="signal peptide" evidence="1">
    <location>
        <begin position="1"/>
        <end position="17"/>
    </location>
</feature>
<gene>
    <name evidence="2" type="ORF">EJ04DRAFT_558342</name>
</gene>
<evidence type="ECO:0000256" key="1">
    <source>
        <dbReference type="SAM" id="SignalP"/>
    </source>
</evidence>
<reference evidence="2" key="1">
    <citation type="journal article" date="2020" name="Stud. Mycol.">
        <title>101 Dothideomycetes genomes: a test case for predicting lifestyles and emergence of pathogens.</title>
        <authorList>
            <person name="Haridas S."/>
            <person name="Albert R."/>
            <person name="Binder M."/>
            <person name="Bloem J."/>
            <person name="Labutti K."/>
            <person name="Salamov A."/>
            <person name="Andreopoulos B."/>
            <person name="Baker S."/>
            <person name="Barry K."/>
            <person name="Bills G."/>
            <person name="Bluhm B."/>
            <person name="Cannon C."/>
            <person name="Castanera R."/>
            <person name="Culley D."/>
            <person name="Daum C."/>
            <person name="Ezra D."/>
            <person name="Gonzalez J."/>
            <person name="Henrissat B."/>
            <person name="Kuo A."/>
            <person name="Liang C."/>
            <person name="Lipzen A."/>
            <person name="Lutzoni F."/>
            <person name="Magnuson J."/>
            <person name="Mondo S."/>
            <person name="Nolan M."/>
            <person name="Ohm R."/>
            <person name="Pangilinan J."/>
            <person name="Park H.-J."/>
            <person name="Ramirez L."/>
            <person name="Alfaro M."/>
            <person name="Sun H."/>
            <person name="Tritt A."/>
            <person name="Yoshinaga Y."/>
            <person name="Zwiers L.-H."/>
            <person name="Turgeon B."/>
            <person name="Goodwin S."/>
            <person name="Spatafora J."/>
            <person name="Crous P."/>
            <person name="Grigoriev I."/>
        </authorList>
    </citation>
    <scope>NUCLEOTIDE SEQUENCE</scope>
    <source>
        <strain evidence="2">CBS 125425</strain>
    </source>
</reference>
<dbReference type="EMBL" id="ML996098">
    <property type="protein sequence ID" value="KAF2740964.1"/>
    <property type="molecule type" value="Genomic_DNA"/>
</dbReference>
<comment type="caution">
    <text evidence="2">The sequence shown here is derived from an EMBL/GenBank/DDBJ whole genome shotgun (WGS) entry which is preliminary data.</text>
</comment>
<protein>
    <recommendedName>
        <fullName evidence="4">Ubiquitin 3 binding protein But2 C-terminal domain-containing protein</fullName>
    </recommendedName>
</protein>
<keyword evidence="1" id="KW-0732">Signal</keyword>
<name>A0A9P4R8I2_9PLEO</name>
<evidence type="ECO:0008006" key="4">
    <source>
        <dbReference type="Google" id="ProtNLM"/>
    </source>
</evidence>
<accession>A0A9P4R8I2</accession>
<keyword evidence="3" id="KW-1185">Reference proteome</keyword>
<proteinExistence type="predicted"/>
<dbReference type="OrthoDB" id="5308323at2759"/>
<organism evidence="2 3">
    <name type="scientific">Polyplosphaeria fusca</name>
    <dbReference type="NCBI Taxonomy" id="682080"/>
    <lineage>
        <taxon>Eukaryota</taxon>
        <taxon>Fungi</taxon>
        <taxon>Dikarya</taxon>
        <taxon>Ascomycota</taxon>
        <taxon>Pezizomycotina</taxon>
        <taxon>Dothideomycetes</taxon>
        <taxon>Pleosporomycetidae</taxon>
        <taxon>Pleosporales</taxon>
        <taxon>Tetraplosphaeriaceae</taxon>
        <taxon>Polyplosphaeria</taxon>
    </lineage>
</organism>